<evidence type="ECO:0000313" key="1">
    <source>
        <dbReference type="EMBL" id="MWK55978.1"/>
    </source>
</evidence>
<sequence length="111" mass="11784">MQQPQRRVAVRVLACGPHQRKHCSAAWLRGGEEAHLITQPQAVVVGEEVVAAFEAFPRKVPQAVEPIDLVEEAAEVEGVKQVGAASVVIDEAPSPFGRQSVVEAAAGNGLR</sequence>
<accession>A0A7X3H5W1</accession>
<evidence type="ECO:0000313" key="2">
    <source>
        <dbReference type="Proteomes" id="UP000461288"/>
    </source>
</evidence>
<dbReference type="EMBL" id="WTFN01000015">
    <property type="protein sequence ID" value="MWK55978.1"/>
    <property type="molecule type" value="Genomic_DNA"/>
</dbReference>
<reference evidence="1 2" key="1">
    <citation type="submission" date="2019-12" db="EMBL/GenBank/DDBJ databases">
        <title>Draft genome sequence of Pseudomonas otitidis recovered from a chicken carcass.</title>
        <authorList>
            <person name="Vieira T.R."/>
            <person name="Oliviera E.F.C."/>
            <person name="Silva N.M.V."/>
            <person name="Sambrano G.E."/>
            <person name="Cibulski S.P."/>
            <person name="Cardoso M.R.I."/>
        </authorList>
    </citation>
    <scope>NUCLEOTIDE SEQUENCE [LARGE SCALE GENOMIC DNA]</scope>
    <source>
        <strain evidence="1 2">25_K</strain>
    </source>
</reference>
<dbReference type="AlphaFoldDB" id="A0A7X3H5W1"/>
<protein>
    <submittedName>
        <fullName evidence="1">Uncharacterized protein</fullName>
    </submittedName>
</protein>
<name>A0A7X3H5W1_9GAMM</name>
<dbReference type="Proteomes" id="UP000461288">
    <property type="component" value="Unassembled WGS sequence"/>
</dbReference>
<proteinExistence type="predicted"/>
<dbReference type="RefSeq" id="WP_160480457.1">
    <property type="nucleotide sequence ID" value="NZ_WTFN01000015.1"/>
</dbReference>
<gene>
    <name evidence="1" type="ORF">GO594_08325</name>
</gene>
<organism evidence="1 2">
    <name type="scientific">Metapseudomonas otitidis</name>
    <dbReference type="NCBI Taxonomy" id="319939"/>
    <lineage>
        <taxon>Bacteria</taxon>
        <taxon>Pseudomonadati</taxon>
        <taxon>Pseudomonadota</taxon>
        <taxon>Gammaproteobacteria</taxon>
        <taxon>Pseudomonadales</taxon>
        <taxon>Pseudomonadaceae</taxon>
        <taxon>Metapseudomonas</taxon>
    </lineage>
</organism>
<comment type="caution">
    <text evidence="1">The sequence shown here is derived from an EMBL/GenBank/DDBJ whole genome shotgun (WGS) entry which is preliminary data.</text>
</comment>